<name>A0A1G9CJQ7_9BACT</name>
<dbReference type="Proteomes" id="UP000199053">
    <property type="component" value="Unassembled WGS sequence"/>
</dbReference>
<dbReference type="EMBL" id="FNGA01000001">
    <property type="protein sequence ID" value="SDK51796.1"/>
    <property type="molecule type" value="Genomic_DNA"/>
</dbReference>
<dbReference type="RefSeq" id="WP_092158242.1">
    <property type="nucleotide sequence ID" value="NZ_FNGA01000001.1"/>
</dbReference>
<dbReference type="PROSITE" id="PS51186">
    <property type="entry name" value="GNAT"/>
    <property type="match status" value="1"/>
</dbReference>
<gene>
    <name evidence="4" type="ORF">SAMN05660337_0700</name>
</gene>
<dbReference type="OrthoDB" id="9793138at2"/>
<accession>A0A1G9CJQ7</accession>
<dbReference type="Pfam" id="PF13508">
    <property type="entry name" value="Acetyltransf_7"/>
    <property type="match status" value="1"/>
</dbReference>
<dbReference type="GO" id="GO:0005737">
    <property type="term" value="C:cytoplasm"/>
    <property type="evidence" value="ECO:0007669"/>
    <property type="project" value="TreeGrafter"/>
</dbReference>
<keyword evidence="5" id="KW-1185">Reference proteome</keyword>
<dbReference type="InterPro" id="IPR000182">
    <property type="entry name" value="GNAT_dom"/>
</dbReference>
<dbReference type="GO" id="GO:0008080">
    <property type="term" value="F:N-acetyltransferase activity"/>
    <property type="evidence" value="ECO:0007669"/>
    <property type="project" value="InterPro"/>
</dbReference>
<dbReference type="STRING" id="246191.SAMN05660337_0700"/>
<dbReference type="CDD" id="cd04301">
    <property type="entry name" value="NAT_SF"/>
    <property type="match status" value="1"/>
</dbReference>
<evidence type="ECO:0000256" key="2">
    <source>
        <dbReference type="ARBA" id="ARBA00023315"/>
    </source>
</evidence>
<evidence type="ECO:0000313" key="5">
    <source>
        <dbReference type="Proteomes" id="UP000199053"/>
    </source>
</evidence>
<dbReference type="PANTHER" id="PTHR43626">
    <property type="entry name" value="ACYL-COA N-ACYLTRANSFERASE"/>
    <property type="match status" value="1"/>
</dbReference>
<reference evidence="5" key="1">
    <citation type="submission" date="2016-10" db="EMBL/GenBank/DDBJ databases">
        <authorList>
            <person name="Varghese N."/>
            <person name="Submissions S."/>
        </authorList>
    </citation>
    <scope>NUCLEOTIDE SEQUENCE [LARGE SCALE GENOMIC DNA]</scope>
    <source>
        <strain evidence="5">DSM 16995</strain>
    </source>
</reference>
<dbReference type="NCBIfam" id="NF005840">
    <property type="entry name" value="PRK07757.1"/>
    <property type="match status" value="1"/>
</dbReference>
<proteinExistence type="predicted"/>
<dbReference type="PANTHER" id="PTHR43626:SF4">
    <property type="entry name" value="GCN5-RELATED N-ACETYLTRANSFERASE 2, CHLOROPLASTIC"/>
    <property type="match status" value="1"/>
</dbReference>
<keyword evidence="1 4" id="KW-0808">Transferase</keyword>
<evidence type="ECO:0000313" key="4">
    <source>
        <dbReference type="EMBL" id="SDK51796.1"/>
    </source>
</evidence>
<dbReference type="SUPFAM" id="SSF55729">
    <property type="entry name" value="Acyl-CoA N-acyltransferases (Nat)"/>
    <property type="match status" value="1"/>
</dbReference>
<dbReference type="InterPro" id="IPR016181">
    <property type="entry name" value="Acyl_CoA_acyltransferase"/>
</dbReference>
<dbReference type="Gene3D" id="3.40.630.30">
    <property type="match status" value="1"/>
</dbReference>
<feature type="domain" description="N-acetyltransferase" evidence="3">
    <location>
        <begin position="2"/>
        <end position="152"/>
    </location>
</feature>
<evidence type="ECO:0000256" key="1">
    <source>
        <dbReference type="ARBA" id="ARBA00022679"/>
    </source>
</evidence>
<dbReference type="AlphaFoldDB" id="A0A1G9CJQ7"/>
<organism evidence="4 5">
    <name type="scientific">Maridesulfovibrio ferrireducens</name>
    <dbReference type="NCBI Taxonomy" id="246191"/>
    <lineage>
        <taxon>Bacteria</taxon>
        <taxon>Pseudomonadati</taxon>
        <taxon>Thermodesulfobacteriota</taxon>
        <taxon>Desulfovibrionia</taxon>
        <taxon>Desulfovibrionales</taxon>
        <taxon>Desulfovibrionaceae</taxon>
        <taxon>Maridesulfovibrio</taxon>
    </lineage>
</organism>
<dbReference type="InterPro" id="IPR045039">
    <property type="entry name" value="NSI-like"/>
</dbReference>
<sequence length="152" mass="17014">MTIIRKARMEDAEAIHSIIKDSTKNAMVLPRSRASVYNHLRDFFVSETDDGRVVGCCALAISWDCLAEVRSMVVIPEERGSNLGGRMVEACIQEARDLGVCEVFVLTNIEAFFAKQGFVVTDKNILPQKVWADCINCPLFPDCDEIPMIMKL</sequence>
<keyword evidence="2" id="KW-0012">Acyltransferase</keyword>
<evidence type="ECO:0000259" key="3">
    <source>
        <dbReference type="PROSITE" id="PS51186"/>
    </source>
</evidence>
<protein>
    <submittedName>
        <fullName evidence="4">Amino-acid N-acetyltransferase</fullName>
    </submittedName>
</protein>